<dbReference type="Proteomes" id="UP000232133">
    <property type="component" value="Chromosome"/>
</dbReference>
<evidence type="ECO:0000313" key="1">
    <source>
        <dbReference type="EMBL" id="ATZ59880.1"/>
    </source>
</evidence>
<dbReference type="AlphaFoldDB" id="A0A2H4U6Y8"/>
<protein>
    <submittedName>
        <fullName evidence="1">Uncharacterized protein</fullName>
    </submittedName>
</protein>
<proteinExistence type="predicted"/>
<dbReference type="EMBL" id="CP017803">
    <property type="protein sequence ID" value="ATZ59880.1"/>
    <property type="molecule type" value="Genomic_DNA"/>
</dbReference>
<reference evidence="1 2" key="1">
    <citation type="submission" date="2016-10" db="EMBL/GenBank/DDBJ databases">
        <authorList>
            <person name="Varghese N."/>
        </authorList>
    </citation>
    <scope>NUCLEOTIDE SEQUENCE [LARGE SCALE GENOMIC DNA]</scope>
    <source>
        <strain evidence="1 2">KB11</strain>
    </source>
</reference>
<organism evidence="1 2">
    <name type="scientific">Methanobrevibacter smithii</name>
    <dbReference type="NCBI Taxonomy" id="2173"/>
    <lineage>
        <taxon>Archaea</taxon>
        <taxon>Methanobacteriati</taxon>
        <taxon>Methanobacteriota</taxon>
        <taxon>Methanomada group</taxon>
        <taxon>Methanobacteria</taxon>
        <taxon>Methanobacteriales</taxon>
        <taxon>Methanobacteriaceae</taxon>
        <taxon>Methanobrevibacter</taxon>
    </lineage>
</organism>
<name>A0A2H4U6Y8_METSM</name>
<gene>
    <name evidence="1" type="ORF">BK798_05330</name>
</gene>
<accession>A0A2H4U6Y8</accession>
<sequence length="115" mass="12946">MKTQRLISSYDEINDIFCGKIDGKNGYFANYAMNEGIFINIDKNGCPVSVFIDGASDILNVKKEILEESDIKIGLGCDDCSIYFDIFVNGVKIYNNKFENNCGIPDLNFLLDTDY</sequence>
<dbReference type="GeneID" id="71695479"/>
<dbReference type="RefSeq" id="WP_100815549.1">
    <property type="nucleotide sequence ID" value="NZ_AP025586.1"/>
</dbReference>
<evidence type="ECO:0000313" key="2">
    <source>
        <dbReference type="Proteomes" id="UP000232133"/>
    </source>
</evidence>